<name>A0A816VQ12_9BILA</name>
<keyword evidence="1" id="KW-1133">Transmembrane helix</keyword>
<evidence type="ECO:0000256" key="1">
    <source>
        <dbReference type="SAM" id="Phobius"/>
    </source>
</evidence>
<protein>
    <submittedName>
        <fullName evidence="2">Uncharacterized protein</fullName>
    </submittedName>
</protein>
<dbReference type="AlphaFoldDB" id="A0A816VQ12"/>
<accession>A0A816VQ12</accession>
<proteinExistence type="predicted"/>
<evidence type="ECO:0000313" key="2">
    <source>
        <dbReference type="EMBL" id="CAF2123773.1"/>
    </source>
</evidence>
<keyword evidence="1" id="KW-0812">Transmembrane</keyword>
<sequence>MIVYDPLALIQIVLTIICFEHIDVLGKSNECFDQEYSPLCFCRSFYRNSILTDLFLSKLSLFQCDDSRSIRRCRKSQFHSPSFDLTQLIPTVANISHCQEDRRCLRTLQSTQHCQQCHIVPSSLTHNNSYTINKTITDLCFYLCPHDKSCGFLCLHRHVIVSSVHCHRCRRSRQNVTCRCIQLKKSSTCLESSYESTTERWMQKRGFPAAGILATLVLSAIVLVFAIKLIYHQIDTLERHYDL</sequence>
<feature type="transmembrane region" description="Helical" evidence="1">
    <location>
        <begin position="209"/>
        <end position="231"/>
    </location>
</feature>
<keyword evidence="1" id="KW-0472">Membrane</keyword>
<evidence type="ECO:0000313" key="3">
    <source>
        <dbReference type="Proteomes" id="UP000663887"/>
    </source>
</evidence>
<organism evidence="2 3">
    <name type="scientific">Rotaria magnacalcarata</name>
    <dbReference type="NCBI Taxonomy" id="392030"/>
    <lineage>
        <taxon>Eukaryota</taxon>
        <taxon>Metazoa</taxon>
        <taxon>Spiralia</taxon>
        <taxon>Gnathifera</taxon>
        <taxon>Rotifera</taxon>
        <taxon>Eurotatoria</taxon>
        <taxon>Bdelloidea</taxon>
        <taxon>Philodinida</taxon>
        <taxon>Philodinidae</taxon>
        <taxon>Rotaria</taxon>
    </lineage>
</organism>
<dbReference type="Proteomes" id="UP000663887">
    <property type="component" value="Unassembled WGS sequence"/>
</dbReference>
<comment type="caution">
    <text evidence="2">The sequence shown here is derived from an EMBL/GenBank/DDBJ whole genome shotgun (WGS) entry which is preliminary data.</text>
</comment>
<dbReference type="EMBL" id="CAJNRG010010572">
    <property type="protein sequence ID" value="CAF2123773.1"/>
    <property type="molecule type" value="Genomic_DNA"/>
</dbReference>
<gene>
    <name evidence="2" type="ORF">XDN619_LOCUS23291</name>
</gene>
<reference evidence="2" key="1">
    <citation type="submission" date="2021-02" db="EMBL/GenBank/DDBJ databases">
        <authorList>
            <person name="Nowell W R."/>
        </authorList>
    </citation>
    <scope>NUCLEOTIDE SEQUENCE</scope>
</reference>